<dbReference type="Proteomes" id="UP001180487">
    <property type="component" value="Unassembled WGS sequence"/>
</dbReference>
<keyword evidence="6 11" id="KW-0732">Signal</keyword>
<evidence type="ECO:0000256" key="5">
    <source>
        <dbReference type="ARBA" id="ARBA00022692"/>
    </source>
</evidence>
<keyword evidence="4" id="KW-1134">Transmembrane beta strand</keyword>
<keyword evidence="8" id="KW-0626">Porin</keyword>
<protein>
    <submittedName>
        <fullName evidence="13">Porin</fullName>
    </submittedName>
</protein>
<reference evidence="13 14" key="1">
    <citation type="submission" date="2023-07" db="EMBL/GenBank/DDBJ databases">
        <title>Sorghum-associated microbial communities from plants grown in Nebraska, USA.</title>
        <authorList>
            <person name="Schachtman D."/>
        </authorList>
    </citation>
    <scope>NUCLEOTIDE SEQUENCE [LARGE SCALE GENOMIC DNA]</scope>
    <source>
        <strain evidence="13 14">BE313</strain>
    </source>
</reference>
<evidence type="ECO:0000256" key="9">
    <source>
        <dbReference type="ARBA" id="ARBA00023136"/>
    </source>
</evidence>
<dbReference type="PANTHER" id="PTHR34501:SF9">
    <property type="entry name" value="MAJOR OUTER MEMBRANE PROTEIN P.IA"/>
    <property type="match status" value="1"/>
</dbReference>
<evidence type="ECO:0000256" key="7">
    <source>
        <dbReference type="ARBA" id="ARBA00023065"/>
    </source>
</evidence>
<dbReference type="EMBL" id="JAVDXT010000004">
    <property type="protein sequence ID" value="MDR7379338.1"/>
    <property type="molecule type" value="Genomic_DNA"/>
</dbReference>
<evidence type="ECO:0000259" key="12">
    <source>
        <dbReference type="Pfam" id="PF13609"/>
    </source>
</evidence>
<gene>
    <name evidence="13" type="ORF">J2X19_004032</name>
</gene>
<dbReference type="RefSeq" id="WP_310375908.1">
    <property type="nucleotide sequence ID" value="NZ_JAVDXT010000004.1"/>
</dbReference>
<evidence type="ECO:0000256" key="1">
    <source>
        <dbReference type="ARBA" id="ARBA00004571"/>
    </source>
</evidence>
<dbReference type="InterPro" id="IPR050298">
    <property type="entry name" value="Gram-neg_bact_OMP"/>
</dbReference>
<keyword evidence="9" id="KW-0472">Membrane</keyword>
<feature type="signal peptide" evidence="11">
    <location>
        <begin position="1"/>
        <end position="19"/>
    </location>
</feature>
<evidence type="ECO:0000313" key="13">
    <source>
        <dbReference type="EMBL" id="MDR7379338.1"/>
    </source>
</evidence>
<name>A0ABU2CDE0_9BURK</name>
<sequence length="369" mass="38016">MSRAMGMVGLGMACVSVMAQSSVTISGTVDVAIRQVRNGSLGAVNSEVSGANSTSKLILRGTEDLGAGLSAAFYLDGTILADTGVGGANVPAGQLWDRRSTVGLIDARLGEIRLGRDWVPTHLVWSSFDPFATLGIASANTFRSFSASRALGQAFGTAPESQAANPTLRVSNAAEYFLPAGLGGVYGSLIATAKEGGTTAAGFTRGDGFRLGWSGSGFNIAAAQFRTRNAAADQTFKDQVYGASYDFGAAKLGVAQRRWIYGADRTVNTQLGASIPAGPGAIKLSYVRADQTGATVAQSANDAHLIGVGYVYSLSKRTAVYGHMARVTNKGSAVFVVPGGIAVSANAVAANYFGGQKSNAFEVGIRHDF</sequence>
<evidence type="ECO:0000256" key="11">
    <source>
        <dbReference type="SAM" id="SignalP"/>
    </source>
</evidence>
<evidence type="ECO:0000256" key="3">
    <source>
        <dbReference type="ARBA" id="ARBA00022448"/>
    </source>
</evidence>
<proteinExistence type="predicted"/>
<dbReference type="InterPro" id="IPR033900">
    <property type="entry name" value="Gram_neg_porin_domain"/>
</dbReference>
<keyword evidence="10" id="KW-0998">Cell outer membrane</keyword>
<comment type="caution">
    <text evidence="13">The sequence shown here is derived from an EMBL/GenBank/DDBJ whole genome shotgun (WGS) entry which is preliminary data.</text>
</comment>
<dbReference type="SUPFAM" id="SSF56935">
    <property type="entry name" value="Porins"/>
    <property type="match status" value="1"/>
</dbReference>
<keyword evidence="7" id="KW-0406">Ion transport</keyword>
<evidence type="ECO:0000313" key="14">
    <source>
        <dbReference type="Proteomes" id="UP001180487"/>
    </source>
</evidence>
<keyword evidence="14" id="KW-1185">Reference proteome</keyword>
<organism evidence="13 14">
    <name type="scientific">Rhodoferax ferrireducens</name>
    <dbReference type="NCBI Taxonomy" id="192843"/>
    <lineage>
        <taxon>Bacteria</taxon>
        <taxon>Pseudomonadati</taxon>
        <taxon>Pseudomonadota</taxon>
        <taxon>Betaproteobacteria</taxon>
        <taxon>Burkholderiales</taxon>
        <taxon>Comamonadaceae</taxon>
        <taxon>Rhodoferax</taxon>
    </lineage>
</organism>
<evidence type="ECO:0000256" key="6">
    <source>
        <dbReference type="ARBA" id="ARBA00022729"/>
    </source>
</evidence>
<dbReference type="InterPro" id="IPR023614">
    <property type="entry name" value="Porin_dom_sf"/>
</dbReference>
<feature type="chain" id="PRO_5046550364" evidence="11">
    <location>
        <begin position="20"/>
        <end position="369"/>
    </location>
</feature>
<feature type="domain" description="Porin" evidence="12">
    <location>
        <begin position="11"/>
        <end position="331"/>
    </location>
</feature>
<keyword evidence="5" id="KW-0812">Transmembrane</keyword>
<dbReference type="PANTHER" id="PTHR34501">
    <property type="entry name" value="PROTEIN YDDL-RELATED"/>
    <property type="match status" value="1"/>
</dbReference>
<accession>A0ABU2CDE0</accession>
<evidence type="ECO:0000256" key="2">
    <source>
        <dbReference type="ARBA" id="ARBA00011233"/>
    </source>
</evidence>
<evidence type="ECO:0000256" key="4">
    <source>
        <dbReference type="ARBA" id="ARBA00022452"/>
    </source>
</evidence>
<keyword evidence="3" id="KW-0813">Transport</keyword>
<evidence type="ECO:0000256" key="10">
    <source>
        <dbReference type="ARBA" id="ARBA00023237"/>
    </source>
</evidence>
<dbReference type="Gene3D" id="2.40.160.10">
    <property type="entry name" value="Porin"/>
    <property type="match status" value="1"/>
</dbReference>
<dbReference type="CDD" id="cd00342">
    <property type="entry name" value="gram_neg_porins"/>
    <property type="match status" value="1"/>
</dbReference>
<comment type="subunit">
    <text evidence="2">Homotrimer.</text>
</comment>
<dbReference type="Pfam" id="PF13609">
    <property type="entry name" value="Porin_4"/>
    <property type="match status" value="1"/>
</dbReference>
<comment type="subcellular location">
    <subcellularLocation>
        <location evidence="1">Cell outer membrane</location>
        <topology evidence="1">Multi-pass membrane protein</topology>
    </subcellularLocation>
</comment>
<evidence type="ECO:0000256" key="8">
    <source>
        <dbReference type="ARBA" id="ARBA00023114"/>
    </source>
</evidence>